<evidence type="ECO:0000256" key="4">
    <source>
        <dbReference type="ARBA" id="ARBA00023098"/>
    </source>
</evidence>
<keyword evidence="6" id="KW-0865">Zymogen</keyword>
<dbReference type="HAMAP" id="MF_00664">
    <property type="entry name" value="PS_decarb_PSD_A"/>
    <property type="match status" value="1"/>
</dbReference>
<proteinExistence type="inferred from homology"/>
<evidence type="ECO:0000256" key="3">
    <source>
        <dbReference type="ARBA" id="ARBA00022793"/>
    </source>
</evidence>
<keyword evidence="3" id="KW-0210">Decarboxylase</keyword>
<evidence type="ECO:0000256" key="8">
    <source>
        <dbReference type="ARBA" id="ARBA00023239"/>
    </source>
</evidence>
<evidence type="ECO:0000256" key="6">
    <source>
        <dbReference type="ARBA" id="ARBA00023145"/>
    </source>
</evidence>
<feature type="transmembrane region" description="Helical" evidence="11">
    <location>
        <begin position="32"/>
        <end position="49"/>
    </location>
</feature>
<keyword evidence="10" id="KW-0670">Pyruvate</keyword>
<keyword evidence="2" id="KW-0444">Lipid biosynthesis</keyword>
<keyword evidence="9" id="KW-1208">Phospholipid metabolism</keyword>
<feature type="transmembrane region" description="Helical" evidence="11">
    <location>
        <begin position="7"/>
        <end position="26"/>
    </location>
</feature>
<dbReference type="InterPro" id="IPR003817">
    <property type="entry name" value="PS_Dcarbxylase"/>
</dbReference>
<dbReference type="GO" id="GO:0008654">
    <property type="term" value="P:phospholipid biosynthetic process"/>
    <property type="evidence" value="ECO:0007669"/>
    <property type="project" value="UniProtKB-KW"/>
</dbReference>
<organism evidence="12">
    <name type="scientific">marine metagenome</name>
    <dbReference type="NCBI Taxonomy" id="408172"/>
    <lineage>
        <taxon>unclassified sequences</taxon>
        <taxon>metagenomes</taxon>
        <taxon>ecological metagenomes</taxon>
    </lineage>
</organism>
<evidence type="ECO:0000256" key="9">
    <source>
        <dbReference type="ARBA" id="ARBA00023264"/>
    </source>
</evidence>
<dbReference type="Pfam" id="PF02666">
    <property type="entry name" value="PS_Dcarbxylase"/>
    <property type="match status" value="1"/>
</dbReference>
<evidence type="ECO:0000256" key="2">
    <source>
        <dbReference type="ARBA" id="ARBA00022516"/>
    </source>
</evidence>
<keyword evidence="7" id="KW-0594">Phospholipid biosynthesis</keyword>
<reference evidence="12" key="1">
    <citation type="submission" date="2018-05" db="EMBL/GenBank/DDBJ databases">
        <authorList>
            <person name="Lanie J.A."/>
            <person name="Ng W.-L."/>
            <person name="Kazmierczak K.M."/>
            <person name="Andrzejewski T.M."/>
            <person name="Davidsen T.M."/>
            <person name="Wayne K.J."/>
            <person name="Tettelin H."/>
            <person name="Glass J.I."/>
            <person name="Rusch D."/>
            <person name="Podicherti R."/>
            <person name="Tsui H.-C.T."/>
            <person name="Winkler M.E."/>
        </authorList>
    </citation>
    <scope>NUCLEOTIDE SEQUENCE</scope>
</reference>
<keyword evidence="5 11" id="KW-0472">Membrane</keyword>
<dbReference type="NCBIfam" id="NF003678">
    <property type="entry name" value="PRK05305.1-2"/>
    <property type="match status" value="1"/>
</dbReference>
<keyword evidence="4" id="KW-0443">Lipid metabolism</keyword>
<dbReference type="NCBIfam" id="NF003685">
    <property type="entry name" value="PRK05305.2-5"/>
    <property type="match status" value="1"/>
</dbReference>
<gene>
    <name evidence="12" type="ORF">METZ01_LOCUS19450</name>
</gene>
<protein>
    <recommendedName>
        <fullName evidence="13">Phosphatidylserine decarboxylase</fullName>
    </recommendedName>
</protein>
<evidence type="ECO:0000256" key="10">
    <source>
        <dbReference type="ARBA" id="ARBA00023317"/>
    </source>
</evidence>
<keyword evidence="8" id="KW-0456">Lyase</keyword>
<accession>A0A381PHW2</accession>
<name>A0A381PHW2_9ZZZZ</name>
<keyword evidence="1" id="KW-1003">Cell membrane</keyword>
<dbReference type="PANTHER" id="PTHR35809:SF1">
    <property type="entry name" value="ARCHAETIDYLSERINE DECARBOXYLASE PROENZYME-RELATED"/>
    <property type="match status" value="1"/>
</dbReference>
<evidence type="ECO:0000313" key="12">
    <source>
        <dbReference type="EMBL" id="SUZ66596.1"/>
    </source>
</evidence>
<evidence type="ECO:0008006" key="13">
    <source>
        <dbReference type="Google" id="ProtNLM"/>
    </source>
</evidence>
<evidence type="ECO:0000256" key="1">
    <source>
        <dbReference type="ARBA" id="ARBA00022475"/>
    </source>
</evidence>
<sequence length="211" mass="23480">MKIASEGSIFILPLCVVTILTVLYAWTTNTTLAPAYALVLLLVFFLVFFRDPIRMCPDDGNIIIAPADGKVIKIEEVDDPDVGSAVLVSIFLNVFNVHVNRMPIHGRFSKVEYHHGKFLAAFDHKASNENERTEVLIISKIGNIKLKQVAGLVARRILCYAIPQETMKMGERLGFIRFGSRTDLILPKHVTLAVELGQNVKGNRTIIGTYS</sequence>
<evidence type="ECO:0000256" key="7">
    <source>
        <dbReference type="ARBA" id="ARBA00023209"/>
    </source>
</evidence>
<dbReference type="AlphaFoldDB" id="A0A381PHW2"/>
<keyword evidence="11" id="KW-1133">Transmembrane helix</keyword>
<dbReference type="EMBL" id="UINC01000988">
    <property type="protein sequence ID" value="SUZ66596.1"/>
    <property type="molecule type" value="Genomic_DNA"/>
</dbReference>
<evidence type="ECO:0000256" key="5">
    <source>
        <dbReference type="ARBA" id="ARBA00023136"/>
    </source>
</evidence>
<keyword evidence="11" id="KW-0812">Transmembrane</keyword>
<evidence type="ECO:0000256" key="11">
    <source>
        <dbReference type="SAM" id="Phobius"/>
    </source>
</evidence>
<dbReference type="PANTHER" id="PTHR35809">
    <property type="entry name" value="ARCHAETIDYLSERINE DECARBOXYLASE PROENZYME-RELATED"/>
    <property type="match status" value="1"/>
</dbReference>
<dbReference type="InterPro" id="IPR033175">
    <property type="entry name" value="PSD-A"/>
</dbReference>
<dbReference type="GO" id="GO:0004609">
    <property type="term" value="F:phosphatidylserine decarboxylase activity"/>
    <property type="evidence" value="ECO:0007669"/>
    <property type="project" value="InterPro"/>
</dbReference>